<comment type="caution">
    <text evidence="1">The sequence shown here is derived from an EMBL/GenBank/DDBJ whole genome shotgun (WGS) entry which is preliminary data.</text>
</comment>
<evidence type="ECO:0000313" key="2">
    <source>
        <dbReference type="EMBL" id="RDF00121.1"/>
    </source>
</evidence>
<dbReference type="Pfam" id="PF23793">
    <property type="entry name" value="LysC"/>
    <property type="match status" value="1"/>
</dbReference>
<dbReference type="AlphaFoldDB" id="A0A369Z4H7"/>
<protein>
    <recommendedName>
        <fullName evidence="4">Lytic protein Rz1, bacteriophage protein</fullName>
    </recommendedName>
</protein>
<dbReference type="EMBL" id="QEQD01000014">
    <property type="protein sequence ID" value="RDE99864.1"/>
    <property type="molecule type" value="Genomic_DNA"/>
</dbReference>
<name>A0A369Z4H7_HAEPH</name>
<proteinExistence type="predicted"/>
<dbReference type="EMBL" id="QEQD01000012">
    <property type="protein sequence ID" value="RDF00121.1"/>
    <property type="molecule type" value="Genomic_DNA"/>
</dbReference>
<dbReference type="STRING" id="735.B0185_01660"/>
<accession>A0A369Z4H7</accession>
<evidence type="ECO:0000313" key="3">
    <source>
        <dbReference type="Proteomes" id="UP000253999"/>
    </source>
</evidence>
<sequence>MSSCSQRVTIKTEYLAPPQAYLTPCTQTAFTGETYGDAIDYLVVVMSERDLCAKQVDGIRKWIEISRSNLK</sequence>
<gene>
    <name evidence="2" type="ORF">DPV98_09960</name>
    <name evidence="1" type="ORF">DPV98_10365</name>
</gene>
<reference evidence="1 3" key="1">
    <citation type="submission" date="2018-05" db="EMBL/GenBank/DDBJ databases">
        <title>Draft Genome Sequences for a Diverse set of 7 Haemophilus Species.</title>
        <authorList>
            <person name="Nichols M."/>
            <person name="Topaz N."/>
            <person name="Wang X."/>
            <person name="Wang X."/>
            <person name="Boxrud D."/>
        </authorList>
    </citation>
    <scope>NUCLEOTIDE SEQUENCE [LARGE SCALE GENOMIC DNA]</scope>
    <source>
        <strain evidence="1 3">C2010039593</strain>
    </source>
</reference>
<evidence type="ECO:0000313" key="1">
    <source>
        <dbReference type="EMBL" id="RDE99864.1"/>
    </source>
</evidence>
<evidence type="ECO:0008006" key="4">
    <source>
        <dbReference type="Google" id="ProtNLM"/>
    </source>
</evidence>
<dbReference type="Proteomes" id="UP000253999">
    <property type="component" value="Unassembled WGS sequence"/>
</dbReference>
<organism evidence="1 3">
    <name type="scientific">Haemophilus parahaemolyticus</name>
    <dbReference type="NCBI Taxonomy" id="735"/>
    <lineage>
        <taxon>Bacteria</taxon>
        <taxon>Pseudomonadati</taxon>
        <taxon>Pseudomonadota</taxon>
        <taxon>Gammaproteobacteria</taxon>
        <taxon>Pasteurellales</taxon>
        <taxon>Pasteurellaceae</taxon>
        <taxon>Haemophilus</taxon>
    </lineage>
</organism>
<dbReference type="InterPro" id="IPR058979">
    <property type="entry name" value="LysC-like"/>
</dbReference>